<comment type="caution">
    <text evidence="1">The sequence shown here is derived from an EMBL/GenBank/DDBJ whole genome shotgun (WGS) entry which is preliminary data.</text>
</comment>
<keyword evidence="2" id="KW-1185">Reference proteome</keyword>
<evidence type="ECO:0000313" key="2">
    <source>
        <dbReference type="Proteomes" id="UP001154252"/>
    </source>
</evidence>
<protein>
    <recommendedName>
        <fullName evidence="3">BTB domain-containing protein</fullName>
    </recommendedName>
</protein>
<accession>A0A9W4KQZ1</accession>
<organism evidence="1 2">
    <name type="scientific">Penicillium egyptiacum</name>
    <dbReference type="NCBI Taxonomy" id="1303716"/>
    <lineage>
        <taxon>Eukaryota</taxon>
        <taxon>Fungi</taxon>
        <taxon>Dikarya</taxon>
        <taxon>Ascomycota</taxon>
        <taxon>Pezizomycotina</taxon>
        <taxon>Eurotiomycetes</taxon>
        <taxon>Eurotiomycetidae</taxon>
        <taxon>Eurotiales</taxon>
        <taxon>Aspergillaceae</taxon>
        <taxon>Penicillium</taxon>
    </lineage>
</organism>
<dbReference type="EMBL" id="CAJVRC010000903">
    <property type="protein sequence ID" value="CAG8909714.1"/>
    <property type="molecule type" value="Genomic_DNA"/>
</dbReference>
<name>A0A9W4KQZ1_9EURO</name>
<dbReference type="Proteomes" id="UP001154252">
    <property type="component" value="Unassembled WGS sequence"/>
</dbReference>
<dbReference type="AlphaFoldDB" id="A0A9W4KQZ1"/>
<proteinExistence type="predicted"/>
<dbReference type="OrthoDB" id="5398371at2759"/>
<gene>
    <name evidence="1" type="ORF">PEGY_LOCUS10511</name>
</gene>
<evidence type="ECO:0000313" key="1">
    <source>
        <dbReference type="EMBL" id="CAG8909714.1"/>
    </source>
</evidence>
<sequence>MNLAKNPGHQGGLSGQNDLQEHNEKLPIRVISPNGDLILEYIALRDSSSSPTRRKWQVASERLTSQSPYFQALLDPTKFSEGRQFSAQKQAWNETQIADSASQHALPTVRLPSVHSTNMCGEDAIELFLKILCVDSFDETERTVFENELKTQSTSLVARMIDLADSLNSPRAVQDILQRIGYLYGKSKPALLARFNAALLSMKEDRIRQIIFISAFLNDSRLTRIMTHALLVVGSRFWINGLDSPEEESMRWRHLPNGLEEEIYCRRQYVLNTITDLQAHFLRVYGGLEETDSARSAANHRTLGAAFTASAHALFQSRQFQCRGGFNNASQCDLFQLGQMVRFFSMRARTIFLGSTLIDPDFDSAPNDCDHITGESRNDQPPGPPSDITAVIASIKQYPDYAIDEAHTGCGVRRRIMPALECIEKFVWDDRGLLGIAPVVSDIAVSDPSRPLKWTLWADFTRKKHTVDIAFARVAAVYYPSAPSKNQVTRSTPQEELGRLLFTAARRDWSAAGSG</sequence>
<reference evidence="1" key="1">
    <citation type="submission" date="2021-07" db="EMBL/GenBank/DDBJ databases">
        <authorList>
            <person name="Branca A.L. A."/>
        </authorList>
    </citation>
    <scope>NUCLEOTIDE SEQUENCE</scope>
</reference>
<evidence type="ECO:0008006" key="3">
    <source>
        <dbReference type="Google" id="ProtNLM"/>
    </source>
</evidence>